<organism evidence="4">
    <name type="scientific">Anisakis simplex</name>
    <name type="common">Herring worm</name>
    <dbReference type="NCBI Taxonomy" id="6269"/>
    <lineage>
        <taxon>Eukaryota</taxon>
        <taxon>Metazoa</taxon>
        <taxon>Ecdysozoa</taxon>
        <taxon>Nematoda</taxon>
        <taxon>Chromadorea</taxon>
        <taxon>Rhabditida</taxon>
        <taxon>Spirurina</taxon>
        <taxon>Ascaridomorpha</taxon>
        <taxon>Ascaridoidea</taxon>
        <taxon>Anisakidae</taxon>
        <taxon>Anisakis</taxon>
        <taxon>Anisakis simplex complex</taxon>
    </lineage>
</organism>
<name>A0A0M3JBG1_ANISI</name>
<evidence type="ECO:0000313" key="2">
    <source>
        <dbReference type="EMBL" id="VDK24395.1"/>
    </source>
</evidence>
<evidence type="ECO:0000313" key="4">
    <source>
        <dbReference type="WBParaSite" id="ASIM_0000493601-mRNA-1"/>
    </source>
</evidence>
<reference evidence="4" key="1">
    <citation type="submission" date="2017-02" db="UniProtKB">
        <authorList>
            <consortium name="WormBaseParasite"/>
        </authorList>
    </citation>
    <scope>IDENTIFICATION</scope>
</reference>
<reference evidence="2 3" key="2">
    <citation type="submission" date="2018-11" db="EMBL/GenBank/DDBJ databases">
        <authorList>
            <consortium name="Pathogen Informatics"/>
        </authorList>
    </citation>
    <scope>NUCLEOTIDE SEQUENCE [LARGE SCALE GENOMIC DNA]</scope>
</reference>
<dbReference type="WBParaSite" id="ASIM_0000493601-mRNA-1">
    <property type="protein sequence ID" value="ASIM_0000493601-mRNA-1"/>
    <property type="gene ID" value="ASIM_0000493601"/>
</dbReference>
<feature type="compositionally biased region" description="Basic and acidic residues" evidence="1">
    <location>
        <begin position="37"/>
        <end position="51"/>
    </location>
</feature>
<gene>
    <name evidence="2" type="ORF">ASIM_LOCUS4745</name>
</gene>
<accession>A0A0M3JBG1</accession>
<evidence type="ECO:0000256" key="1">
    <source>
        <dbReference type="SAM" id="MobiDB-lite"/>
    </source>
</evidence>
<dbReference type="AlphaFoldDB" id="A0A0M3JBG1"/>
<evidence type="ECO:0000313" key="3">
    <source>
        <dbReference type="Proteomes" id="UP000267096"/>
    </source>
</evidence>
<dbReference type="Proteomes" id="UP000267096">
    <property type="component" value="Unassembled WGS sequence"/>
</dbReference>
<protein>
    <submittedName>
        <fullName evidence="4">Protein suppressor of variegation 3-7</fullName>
    </submittedName>
</protein>
<feature type="region of interest" description="Disordered" evidence="1">
    <location>
        <begin position="37"/>
        <end position="67"/>
    </location>
</feature>
<dbReference type="EMBL" id="UYRR01008580">
    <property type="protein sequence ID" value="VDK24395.1"/>
    <property type="molecule type" value="Genomic_DNA"/>
</dbReference>
<keyword evidence="3" id="KW-1185">Reference proteome</keyword>
<proteinExistence type="predicted"/>
<sequence length="94" mass="11128">CASDDEYENSAEYDEDSLTNSDYFRIYFAQRESDKLQRRLEKHNEDADEKSSLLLSHKQQRSIKVPQERTKSRYFEVPHSVSQYQSLTGVSFKL</sequence>